<dbReference type="InterPro" id="IPR050342">
    <property type="entry name" value="HMGB"/>
</dbReference>
<keyword evidence="1 2" id="KW-0238">DNA-binding</keyword>
<dbReference type="InterPro" id="IPR009071">
    <property type="entry name" value="HMG_box_dom"/>
</dbReference>
<feature type="compositionally biased region" description="Basic residues" evidence="3">
    <location>
        <begin position="92"/>
        <end position="111"/>
    </location>
</feature>
<dbReference type="STRING" id="1509407.A0A0L1IS88"/>
<comment type="caution">
    <text evidence="5">The sequence shown here is derived from an EMBL/GenBank/DDBJ whole genome shotgun (WGS) entry which is preliminary data.</text>
</comment>
<dbReference type="GeneID" id="26811659"/>
<dbReference type="PANTHER" id="PTHR48112:SF22">
    <property type="entry name" value="MITOCHONDRIAL TRANSCRIPTION FACTOR A, ISOFORM B"/>
    <property type="match status" value="1"/>
</dbReference>
<dbReference type="CDD" id="cd00084">
    <property type="entry name" value="HMG-box_SF"/>
    <property type="match status" value="1"/>
</dbReference>
<evidence type="ECO:0000256" key="1">
    <source>
        <dbReference type="ARBA" id="ARBA00023125"/>
    </source>
</evidence>
<keyword evidence="2" id="KW-0539">Nucleus</keyword>
<organism evidence="5 6">
    <name type="scientific">Aspergillus nomiae NRRL (strain ATCC 15546 / NRRL 13137 / CBS 260.88 / M93)</name>
    <dbReference type="NCBI Taxonomy" id="1509407"/>
    <lineage>
        <taxon>Eukaryota</taxon>
        <taxon>Fungi</taxon>
        <taxon>Dikarya</taxon>
        <taxon>Ascomycota</taxon>
        <taxon>Pezizomycotina</taxon>
        <taxon>Eurotiomycetes</taxon>
        <taxon>Eurotiomycetidae</taxon>
        <taxon>Eurotiales</taxon>
        <taxon>Aspergillaceae</taxon>
        <taxon>Aspergillus</taxon>
        <taxon>Aspergillus subgen. Circumdati</taxon>
    </lineage>
</organism>
<keyword evidence="6" id="KW-1185">Reference proteome</keyword>
<feature type="DNA-binding region" description="HMG box" evidence="2">
    <location>
        <begin position="247"/>
        <end position="313"/>
    </location>
</feature>
<dbReference type="SMART" id="SM00398">
    <property type="entry name" value="HMG"/>
    <property type="match status" value="1"/>
</dbReference>
<reference evidence="5 6" key="1">
    <citation type="submission" date="2014-06" db="EMBL/GenBank/DDBJ databases">
        <title>The Genome of the Aflatoxigenic Filamentous Fungus Aspergillus nomius.</title>
        <authorList>
            <person name="Moore M.G."/>
            <person name="Shannon B.M."/>
            <person name="Brian M.M."/>
        </authorList>
    </citation>
    <scope>NUCLEOTIDE SEQUENCE [LARGE SCALE GENOMIC DNA]</scope>
    <source>
        <strain evidence="5 6">NRRL 13137</strain>
    </source>
</reference>
<feature type="domain" description="HMG box" evidence="4">
    <location>
        <begin position="247"/>
        <end position="313"/>
    </location>
</feature>
<dbReference type="Proteomes" id="UP000037505">
    <property type="component" value="Unassembled WGS sequence"/>
</dbReference>
<feature type="compositionally biased region" description="Basic and acidic residues" evidence="3">
    <location>
        <begin position="112"/>
        <end position="131"/>
    </location>
</feature>
<sequence length="325" mass="37309">MPLNLARRGGAILRNLHLSDAFSRPIHVAVSQSHIRRISLITRGKTLRPISRAPSATSVLSQRLLKTYATTTESKSEKTKPAKTTKGEKGTKKTKTKKSSTKPKPKPKPRKPLTEEQKEARKEARKAQKLKDHIKALKVTALQAPKKLPERVANLIIMQKLQETLKTHKTPQEAFKAASELGRTISEEERERLNAIAESNRNANEAAYDQWIKSHTPLQIKEANLARNRLTKLTKKKYPPLRDDRLVKRPSSSYVFFYLERTGQGDFKHMTVKDIGARVAEEWKGLTESEKEKYYKLHLADRERYDRQYQEVYGEEAPKLRKSPE</sequence>
<dbReference type="InterPro" id="IPR036910">
    <property type="entry name" value="HMG_box_dom_sf"/>
</dbReference>
<dbReference type="AlphaFoldDB" id="A0A0L1IS88"/>
<dbReference type="PANTHER" id="PTHR48112">
    <property type="entry name" value="HIGH MOBILITY GROUP PROTEIN DSP1"/>
    <property type="match status" value="1"/>
</dbReference>
<dbReference type="PROSITE" id="PS50118">
    <property type="entry name" value="HMG_BOX_2"/>
    <property type="match status" value="1"/>
</dbReference>
<accession>A0A0L1IS88</accession>
<dbReference type="Pfam" id="PF00505">
    <property type="entry name" value="HMG_box"/>
    <property type="match status" value="1"/>
</dbReference>
<feature type="region of interest" description="Disordered" evidence="3">
    <location>
        <begin position="70"/>
        <end position="131"/>
    </location>
</feature>
<dbReference type="GO" id="GO:0005634">
    <property type="term" value="C:nucleus"/>
    <property type="evidence" value="ECO:0007669"/>
    <property type="project" value="UniProtKB-UniRule"/>
</dbReference>
<evidence type="ECO:0000256" key="3">
    <source>
        <dbReference type="SAM" id="MobiDB-lite"/>
    </source>
</evidence>
<dbReference type="GO" id="GO:0003677">
    <property type="term" value="F:DNA binding"/>
    <property type="evidence" value="ECO:0007669"/>
    <property type="project" value="UniProtKB-UniRule"/>
</dbReference>
<evidence type="ECO:0000256" key="2">
    <source>
        <dbReference type="PROSITE-ProRule" id="PRU00267"/>
    </source>
</evidence>
<gene>
    <name evidence="5" type="ORF">ANOM_009855</name>
</gene>
<dbReference type="EMBL" id="JNOM01000352">
    <property type="protein sequence ID" value="KNG82362.1"/>
    <property type="molecule type" value="Genomic_DNA"/>
</dbReference>
<protein>
    <submittedName>
        <fullName evidence="5">HMG box protein</fullName>
    </submittedName>
</protein>
<dbReference type="RefSeq" id="XP_015403285.1">
    <property type="nucleotide sequence ID" value="XM_015555111.1"/>
</dbReference>
<dbReference type="OrthoDB" id="1919336at2759"/>
<feature type="compositionally biased region" description="Basic and acidic residues" evidence="3">
    <location>
        <begin position="74"/>
        <end position="91"/>
    </location>
</feature>
<evidence type="ECO:0000313" key="5">
    <source>
        <dbReference type="EMBL" id="KNG82362.1"/>
    </source>
</evidence>
<dbReference type="SUPFAM" id="SSF47095">
    <property type="entry name" value="HMG-box"/>
    <property type="match status" value="2"/>
</dbReference>
<dbReference type="Gene3D" id="1.10.30.10">
    <property type="entry name" value="High mobility group box domain"/>
    <property type="match status" value="2"/>
</dbReference>
<proteinExistence type="predicted"/>
<evidence type="ECO:0000313" key="6">
    <source>
        <dbReference type="Proteomes" id="UP000037505"/>
    </source>
</evidence>
<name>A0A0L1IS88_ASPN3</name>
<evidence type="ECO:0000259" key="4">
    <source>
        <dbReference type="PROSITE" id="PS50118"/>
    </source>
</evidence>